<dbReference type="GO" id="GO:0070475">
    <property type="term" value="P:rRNA base methylation"/>
    <property type="evidence" value="ECO:0007669"/>
    <property type="project" value="InterPro"/>
</dbReference>
<dbReference type="AlphaFoldDB" id="A0A6G1DQ75"/>
<dbReference type="OrthoDB" id="273345at2759"/>
<proteinExistence type="predicted"/>
<organism evidence="2 3">
    <name type="scientific">Oryza meyeriana var. granulata</name>
    <dbReference type="NCBI Taxonomy" id="110450"/>
    <lineage>
        <taxon>Eukaryota</taxon>
        <taxon>Viridiplantae</taxon>
        <taxon>Streptophyta</taxon>
        <taxon>Embryophyta</taxon>
        <taxon>Tracheophyta</taxon>
        <taxon>Spermatophyta</taxon>
        <taxon>Magnoliopsida</taxon>
        <taxon>Liliopsida</taxon>
        <taxon>Poales</taxon>
        <taxon>Poaceae</taxon>
        <taxon>BOP clade</taxon>
        <taxon>Oryzoideae</taxon>
        <taxon>Oryzeae</taxon>
        <taxon>Oryzinae</taxon>
        <taxon>Oryza</taxon>
        <taxon>Oryza meyeriana</taxon>
    </lineage>
</organism>
<name>A0A6G1DQ75_9ORYZ</name>
<gene>
    <name evidence="2" type="ORF">E2562_024918</name>
</gene>
<accession>A0A6G1DQ75</accession>
<sequence>MQSILVIGDGDFSFSRSLAIAFCSGENLVSTSLDSYAICVGGFGHSTSRWCTGAILRKKRWSGPDNRDVKELIQMIAQRSGERIFPQCKTPASAFR</sequence>
<evidence type="ECO:0000313" key="3">
    <source>
        <dbReference type="Proteomes" id="UP000479710"/>
    </source>
</evidence>
<keyword evidence="3" id="KW-1185">Reference proteome</keyword>
<reference evidence="2 3" key="1">
    <citation type="submission" date="2019-11" db="EMBL/GenBank/DDBJ databases">
        <title>Whole genome sequence of Oryza granulata.</title>
        <authorList>
            <person name="Li W."/>
        </authorList>
    </citation>
    <scope>NUCLEOTIDE SEQUENCE [LARGE SCALE GENOMIC DNA]</scope>
    <source>
        <strain evidence="3">cv. Menghai</strain>
        <tissue evidence="2">Leaf</tissue>
    </source>
</reference>
<comment type="caution">
    <text evidence="2">The sequence shown here is derived from an EMBL/GenBank/DDBJ whole genome shotgun (WGS) entry which is preliminary data.</text>
</comment>
<dbReference type="Pfam" id="PF10354">
    <property type="entry name" value="BMT5-like"/>
    <property type="match status" value="1"/>
</dbReference>
<feature type="domain" description="25S rRNA (uridine-N(3))-methyltransferase BMT5-like" evidence="1">
    <location>
        <begin position="5"/>
        <end position="40"/>
    </location>
</feature>
<dbReference type="Proteomes" id="UP000479710">
    <property type="component" value="Unassembled WGS sequence"/>
</dbReference>
<dbReference type="GO" id="GO:0070042">
    <property type="term" value="F:rRNA (uridine-N3-)-methyltransferase activity"/>
    <property type="evidence" value="ECO:0007669"/>
    <property type="project" value="InterPro"/>
</dbReference>
<dbReference type="EMBL" id="SPHZ02000006">
    <property type="protein sequence ID" value="KAF0913833.1"/>
    <property type="molecule type" value="Genomic_DNA"/>
</dbReference>
<evidence type="ECO:0000259" key="1">
    <source>
        <dbReference type="Pfam" id="PF10354"/>
    </source>
</evidence>
<protein>
    <recommendedName>
        <fullName evidence="1">25S rRNA (uridine-N(3))-methyltransferase BMT5-like domain-containing protein</fullName>
    </recommendedName>
</protein>
<evidence type="ECO:0000313" key="2">
    <source>
        <dbReference type="EMBL" id="KAF0913833.1"/>
    </source>
</evidence>
<dbReference type="InterPro" id="IPR019446">
    <property type="entry name" value="BMT5-like"/>
</dbReference>